<comment type="caution">
    <text evidence="6">The sequence shown here is derived from an EMBL/GenBank/DDBJ whole genome shotgun (WGS) entry which is preliminary data.</text>
</comment>
<sequence length="277" mass="29595">MKTLKDKTAVITGAGSGIGRAIALALADAGTQVVVADIHADTAQSVADEVQSRGVRSLAVTCDVADHASVANLAEQAYATFGAVDILCNNAGISWRPFRGVVDATLDDWRFVLGINLWGVLNGVDVFLPRMRKQTGEKHIVNTASLASLFPHEGHAPYSASKAAVASLSEVMARELKPYGFGVTILCPGAVTTNLGENTSRIRGDAKQQDQRVFEPVDTPTIKRMHEFALPSAEPLGVMVRNAILDNTMYLHTNALPFDLVAERVNTWFGPQTVGKA</sequence>
<gene>
    <name evidence="6" type="ORF">WL88_26055</name>
</gene>
<dbReference type="CDD" id="cd05233">
    <property type="entry name" value="SDR_c"/>
    <property type="match status" value="1"/>
</dbReference>
<dbReference type="InterPro" id="IPR057326">
    <property type="entry name" value="KR_dom"/>
</dbReference>
<dbReference type="PROSITE" id="PS00061">
    <property type="entry name" value="ADH_SHORT"/>
    <property type="match status" value="1"/>
</dbReference>
<dbReference type="InterPro" id="IPR002347">
    <property type="entry name" value="SDR_fam"/>
</dbReference>
<dbReference type="AlphaFoldDB" id="A0AAW3P9C3"/>
<dbReference type="SMART" id="SM00822">
    <property type="entry name" value="PKS_KR"/>
    <property type="match status" value="1"/>
</dbReference>
<proteinExistence type="inferred from homology"/>
<evidence type="ECO:0000256" key="2">
    <source>
        <dbReference type="ARBA" id="ARBA00022857"/>
    </source>
</evidence>
<feature type="domain" description="Ketoreductase" evidence="5">
    <location>
        <begin position="7"/>
        <end position="194"/>
    </location>
</feature>
<protein>
    <recommendedName>
        <fullName evidence="5">Ketoreductase domain-containing protein</fullName>
    </recommendedName>
</protein>
<evidence type="ECO:0000259" key="5">
    <source>
        <dbReference type="SMART" id="SM00822"/>
    </source>
</evidence>
<dbReference type="InterPro" id="IPR020904">
    <property type="entry name" value="Sc_DH/Rdtase_CS"/>
</dbReference>
<dbReference type="RefSeq" id="WP_060188573.1">
    <property type="nucleotide sequence ID" value="NZ_LPJS01000026.1"/>
</dbReference>
<dbReference type="SUPFAM" id="SSF51735">
    <property type="entry name" value="NAD(P)-binding Rossmann-fold domains"/>
    <property type="match status" value="1"/>
</dbReference>
<dbReference type="Proteomes" id="UP000063236">
    <property type="component" value="Unassembled WGS sequence"/>
</dbReference>
<dbReference type="PANTHER" id="PTHR43391">
    <property type="entry name" value="RETINOL DEHYDROGENASE-RELATED"/>
    <property type="match status" value="1"/>
</dbReference>
<reference evidence="6 7" key="1">
    <citation type="submission" date="2015-11" db="EMBL/GenBank/DDBJ databases">
        <title>Expanding the genomic diversity of Burkholderia species for the development of highly accurate diagnostics.</title>
        <authorList>
            <person name="Sahl J."/>
            <person name="Keim P."/>
            <person name="Wagner D."/>
        </authorList>
    </citation>
    <scope>NUCLEOTIDE SEQUENCE [LARGE SCALE GENOMIC DNA]</scope>
    <source>
        <strain evidence="6 7">MSMB378WGS</strain>
    </source>
</reference>
<dbReference type="GO" id="GO:0016491">
    <property type="term" value="F:oxidoreductase activity"/>
    <property type="evidence" value="ECO:0007669"/>
    <property type="project" value="UniProtKB-KW"/>
</dbReference>
<organism evidence="6 7">
    <name type="scientific">Burkholderia diffusa</name>
    <dbReference type="NCBI Taxonomy" id="488732"/>
    <lineage>
        <taxon>Bacteria</taxon>
        <taxon>Pseudomonadati</taxon>
        <taxon>Pseudomonadota</taxon>
        <taxon>Betaproteobacteria</taxon>
        <taxon>Burkholderiales</taxon>
        <taxon>Burkholderiaceae</taxon>
        <taxon>Burkholderia</taxon>
        <taxon>Burkholderia cepacia complex</taxon>
    </lineage>
</organism>
<dbReference type="Pfam" id="PF00106">
    <property type="entry name" value="adh_short"/>
    <property type="match status" value="1"/>
</dbReference>
<comment type="similarity">
    <text evidence="1 4">Belongs to the short-chain dehydrogenases/reductases (SDR) family.</text>
</comment>
<name>A0AAW3P9C3_9BURK</name>
<evidence type="ECO:0000313" key="7">
    <source>
        <dbReference type="Proteomes" id="UP000063236"/>
    </source>
</evidence>
<evidence type="ECO:0000256" key="3">
    <source>
        <dbReference type="ARBA" id="ARBA00023002"/>
    </source>
</evidence>
<accession>A0AAW3P9C3</accession>
<dbReference type="EMBL" id="LPJV01000059">
    <property type="protein sequence ID" value="KWF46771.1"/>
    <property type="molecule type" value="Genomic_DNA"/>
</dbReference>
<dbReference type="PANTHER" id="PTHR43391:SF14">
    <property type="entry name" value="DEHYDROGENASE_REDUCTASE SDR FAMILY PROTEIN 7-LIKE"/>
    <property type="match status" value="1"/>
</dbReference>
<evidence type="ECO:0000256" key="1">
    <source>
        <dbReference type="ARBA" id="ARBA00006484"/>
    </source>
</evidence>
<dbReference type="PRINTS" id="PR00080">
    <property type="entry name" value="SDRFAMILY"/>
</dbReference>
<evidence type="ECO:0000313" key="6">
    <source>
        <dbReference type="EMBL" id="KWF46771.1"/>
    </source>
</evidence>
<dbReference type="Gene3D" id="3.40.50.720">
    <property type="entry name" value="NAD(P)-binding Rossmann-like Domain"/>
    <property type="match status" value="1"/>
</dbReference>
<evidence type="ECO:0000256" key="4">
    <source>
        <dbReference type="RuleBase" id="RU000363"/>
    </source>
</evidence>
<dbReference type="FunFam" id="3.40.50.720:FF:000084">
    <property type="entry name" value="Short-chain dehydrogenase reductase"/>
    <property type="match status" value="1"/>
</dbReference>
<keyword evidence="2" id="KW-0521">NADP</keyword>
<keyword evidence="3" id="KW-0560">Oxidoreductase</keyword>
<dbReference type="InterPro" id="IPR036291">
    <property type="entry name" value="NAD(P)-bd_dom_sf"/>
</dbReference>
<dbReference type="PRINTS" id="PR00081">
    <property type="entry name" value="GDHRDH"/>
</dbReference>